<dbReference type="CDD" id="cd00757">
    <property type="entry name" value="ThiF_MoeB_HesA_family"/>
    <property type="match status" value="1"/>
</dbReference>
<evidence type="ECO:0000256" key="3">
    <source>
        <dbReference type="ARBA" id="ARBA00022741"/>
    </source>
</evidence>
<dbReference type="EC" id="2.7.7.80" evidence="8"/>
<keyword evidence="14" id="KW-0548">Nucleotidyltransferase</keyword>
<evidence type="ECO:0000256" key="2">
    <source>
        <dbReference type="ARBA" id="ARBA00022679"/>
    </source>
</evidence>
<dbReference type="AlphaFoldDB" id="A0A1Y6B631"/>
<evidence type="ECO:0000256" key="4">
    <source>
        <dbReference type="ARBA" id="ARBA00022840"/>
    </source>
</evidence>
<dbReference type="GO" id="GO:0005829">
    <property type="term" value="C:cytosol"/>
    <property type="evidence" value="ECO:0007669"/>
    <property type="project" value="TreeGrafter"/>
</dbReference>
<dbReference type="PANTHER" id="PTHR10953">
    <property type="entry name" value="UBIQUITIN-ACTIVATING ENZYME E1"/>
    <property type="match status" value="1"/>
</dbReference>
<dbReference type="GO" id="GO:0008641">
    <property type="term" value="F:ubiquitin-like modifier activating enzyme activity"/>
    <property type="evidence" value="ECO:0007669"/>
    <property type="project" value="InterPro"/>
</dbReference>
<dbReference type="GO" id="GO:0004792">
    <property type="term" value="F:thiosulfate-cyanide sulfurtransferase activity"/>
    <property type="evidence" value="ECO:0007669"/>
    <property type="project" value="TreeGrafter"/>
</dbReference>
<comment type="subunit">
    <text evidence="7">Homodimer. Forms a stable heterotetrameric complex of 2 MoeB and 2 MoaD during adenylation of MoaD.</text>
</comment>
<evidence type="ECO:0000259" key="13">
    <source>
        <dbReference type="Pfam" id="PF00899"/>
    </source>
</evidence>
<keyword evidence="2 14" id="KW-0808">Transferase</keyword>
<dbReference type="NCBIfam" id="NF004281">
    <property type="entry name" value="PRK05690.1"/>
    <property type="match status" value="1"/>
</dbReference>
<evidence type="ECO:0000256" key="8">
    <source>
        <dbReference type="ARBA" id="ARBA00066884"/>
    </source>
</evidence>
<evidence type="ECO:0000256" key="9">
    <source>
        <dbReference type="ARBA" id="ARBA00073635"/>
    </source>
</evidence>
<sequence length="282" mass="29693">MDEERDFSDGELERYARHLVLPEIGEAGQAKLLDSRVLVIGAGGLGSPLLLYLAAAGVGTLGVVDDDAVDLSNLQRQVIHGEAEIGAPKVASAARRLKAINPDVRVEEHRTRLTAANALALVSAYDLVCDGSDNFATRYLANDACHLAGRSLVTAAIMRFDGQLTTLRSHRGHGSDGAENPCYRCLFGEQPEDPKQSCADVGVLGALAGTMGALQAVEAVKELLGIGRSLAGRLLLYDALEAGFRTIRAKADPDCPLCGARPSIGSLSDLDYRPDAAVCAAE</sequence>
<comment type="function">
    <text evidence="6">Catalyzes the adenylation by ATP of the carboxyl group of the C-terminal glycine of sulfur carrier protein MoaD.</text>
</comment>
<evidence type="ECO:0000313" key="15">
    <source>
        <dbReference type="Proteomes" id="UP000192917"/>
    </source>
</evidence>
<evidence type="ECO:0000256" key="1">
    <source>
        <dbReference type="ARBA" id="ARBA00009919"/>
    </source>
</evidence>
<dbReference type="GO" id="GO:0008146">
    <property type="term" value="F:sulfotransferase activity"/>
    <property type="evidence" value="ECO:0007669"/>
    <property type="project" value="TreeGrafter"/>
</dbReference>
<reference evidence="14 15" key="1">
    <citation type="submission" date="2017-04" db="EMBL/GenBank/DDBJ databases">
        <authorList>
            <person name="Afonso C.L."/>
            <person name="Miller P.J."/>
            <person name="Scott M.A."/>
            <person name="Spackman E."/>
            <person name="Goraichik I."/>
            <person name="Dimitrov K.M."/>
            <person name="Suarez D.L."/>
            <person name="Swayne D.E."/>
        </authorList>
    </citation>
    <scope>NUCLEOTIDE SEQUENCE [LARGE SCALE GENOMIC DNA]</scope>
    <source>
        <strain evidence="14 15">USBA 355</strain>
    </source>
</reference>
<keyword evidence="3" id="KW-0547">Nucleotide-binding</keyword>
<evidence type="ECO:0000256" key="10">
    <source>
        <dbReference type="ARBA" id="ARBA00075110"/>
    </source>
</evidence>
<organism evidence="14 15">
    <name type="scientific">Tistlia consotensis USBA 355</name>
    <dbReference type="NCBI Taxonomy" id="560819"/>
    <lineage>
        <taxon>Bacteria</taxon>
        <taxon>Pseudomonadati</taxon>
        <taxon>Pseudomonadota</taxon>
        <taxon>Alphaproteobacteria</taxon>
        <taxon>Rhodospirillales</taxon>
        <taxon>Rhodovibrionaceae</taxon>
        <taxon>Tistlia</taxon>
    </lineage>
</organism>
<protein>
    <recommendedName>
        <fullName evidence="9">Molybdopterin-synthase adenylyltransferase</fullName>
        <ecNumber evidence="8">2.7.7.80</ecNumber>
    </recommendedName>
    <alternativeName>
        <fullName evidence="12">MoaD protein adenylase</fullName>
    </alternativeName>
    <alternativeName>
        <fullName evidence="10">Molybdopterin-converting factor subunit 1 adenylase</fullName>
    </alternativeName>
    <alternativeName>
        <fullName evidence="11">Sulfur carrier protein MoaD adenylyltransferase</fullName>
    </alternativeName>
</protein>
<gene>
    <name evidence="14" type="ORF">SAMN05428998_101640</name>
</gene>
<dbReference type="Gene3D" id="3.40.50.720">
    <property type="entry name" value="NAD(P)-binding Rossmann-like Domain"/>
    <property type="match status" value="1"/>
</dbReference>
<dbReference type="InterPro" id="IPR045886">
    <property type="entry name" value="ThiF/MoeB/HesA"/>
</dbReference>
<dbReference type="InterPro" id="IPR035985">
    <property type="entry name" value="Ubiquitin-activating_enz"/>
</dbReference>
<accession>A0A1Y6B631</accession>
<dbReference type="Proteomes" id="UP000192917">
    <property type="component" value="Unassembled WGS sequence"/>
</dbReference>
<dbReference type="SUPFAM" id="SSF69572">
    <property type="entry name" value="Activating enzymes of the ubiquitin-like proteins"/>
    <property type="match status" value="1"/>
</dbReference>
<evidence type="ECO:0000256" key="6">
    <source>
        <dbReference type="ARBA" id="ARBA00055169"/>
    </source>
</evidence>
<proteinExistence type="inferred from homology"/>
<comment type="similarity">
    <text evidence="1">Belongs to the HesA/MoeB/ThiF family.</text>
</comment>
<evidence type="ECO:0000256" key="7">
    <source>
        <dbReference type="ARBA" id="ARBA00063809"/>
    </source>
</evidence>
<keyword evidence="15" id="KW-1185">Reference proteome</keyword>
<name>A0A1Y6B631_9PROT</name>
<dbReference type="GO" id="GO:0005524">
    <property type="term" value="F:ATP binding"/>
    <property type="evidence" value="ECO:0007669"/>
    <property type="project" value="UniProtKB-KW"/>
</dbReference>
<evidence type="ECO:0000256" key="5">
    <source>
        <dbReference type="ARBA" id="ARBA00052218"/>
    </source>
</evidence>
<dbReference type="GO" id="GO:0061605">
    <property type="term" value="F:molybdopterin-synthase adenylyltransferase activity"/>
    <property type="evidence" value="ECO:0007669"/>
    <property type="project" value="UniProtKB-EC"/>
</dbReference>
<feature type="domain" description="THIF-type NAD/FAD binding fold" evidence="13">
    <location>
        <begin position="15"/>
        <end position="256"/>
    </location>
</feature>
<evidence type="ECO:0000313" key="14">
    <source>
        <dbReference type="EMBL" id="SME94057.1"/>
    </source>
</evidence>
<dbReference type="EMBL" id="FWZX01000001">
    <property type="protein sequence ID" value="SME94057.1"/>
    <property type="molecule type" value="Genomic_DNA"/>
</dbReference>
<keyword evidence="4" id="KW-0067">ATP-binding</keyword>
<dbReference type="PANTHER" id="PTHR10953:SF102">
    <property type="entry name" value="ADENYLYLTRANSFERASE AND SULFURTRANSFERASE MOCS3"/>
    <property type="match status" value="1"/>
</dbReference>
<dbReference type="FunFam" id="3.40.50.720:FF:000033">
    <property type="entry name" value="Adenylyltransferase and sulfurtransferase MOCS3"/>
    <property type="match status" value="1"/>
</dbReference>
<evidence type="ECO:0000256" key="12">
    <source>
        <dbReference type="ARBA" id="ARBA00078531"/>
    </source>
</evidence>
<evidence type="ECO:0000256" key="11">
    <source>
        <dbReference type="ARBA" id="ARBA00075328"/>
    </source>
</evidence>
<dbReference type="Pfam" id="PF00899">
    <property type="entry name" value="ThiF"/>
    <property type="match status" value="1"/>
</dbReference>
<dbReference type="STRING" id="560819.SAMN05428998_101640"/>
<dbReference type="InterPro" id="IPR000594">
    <property type="entry name" value="ThiF_NAD_FAD-bd"/>
</dbReference>
<dbReference type="RefSeq" id="WP_085120961.1">
    <property type="nucleotide sequence ID" value="NZ_FWZX01000001.1"/>
</dbReference>
<comment type="catalytic activity">
    <reaction evidence="5">
        <text>[molybdopterin-synthase sulfur-carrier protein]-C-terminal Gly-Gly + ATP + H(+) = [molybdopterin-synthase sulfur-carrier protein]-C-terminal Gly-Gly-AMP + diphosphate</text>
        <dbReference type="Rhea" id="RHEA:43616"/>
        <dbReference type="Rhea" id="RHEA-COMP:12159"/>
        <dbReference type="Rhea" id="RHEA-COMP:12202"/>
        <dbReference type="ChEBI" id="CHEBI:15378"/>
        <dbReference type="ChEBI" id="CHEBI:30616"/>
        <dbReference type="ChEBI" id="CHEBI:33019"/>
        <dbReference type="ChEBI" id="CHEBI:90618"/>
        <dbReference type="ChEBI" id="CHEBI:90778"/>
        <dbReference type="EC" id="2.7.7.80"/>
    </reaction>
</comment>